<organism evidence="5 6">
    <name type="scientific">Tilletia laevis</name>
    <dbReference type="NCBI Taxonomy" id="157183"/>
    <lineage>
        <taxon>Eukaryota</taxon>
        <taxon>Fungi</taxon>
        <taxon>Dikarya</taxon>
        <taxon>Basidiomycota</taxon>
        <taxon>Ustilaginomycotina</taxon>
        <taxon>Exobasidiomycetes</taxon>
        <taxon>Tilletiales</taxon>
        <taxon>Tilletiaceae</taxon>
        <taxon>Tilletia</taxon>
    </lineage>
</organism>
<evidence type="ECO:0000256" key="2">
    <source>
        <dbReference type="ARBA" id="ARBA00023242"/>
    </source>
</evidence>
<keyword evidence="2" id="KW-0539">Nucleus</keyword>
<dbReference type="Gene3D" id="3.10.590.10">
    <property type="entry name" value="ph1033 like domains"/>
    <property type="match status" value="1"/>
</dbReference>
<feature type="domain" description="EVE" evidence="4">
    <location>
        <begin position="6"/>
        <end position="182"/>
    </location>
</feature>
<dbReference type="CDD" id="cd21133">
    <property type="entry name" value="EVE"/>
    <property type="match status" value="1"/>
</dbReference>
<name>A0A9N8LIS2_9BASI</name>
<reference evidence="5 6" key="1">
    <citation type="submission" date="2020-10" db="EMBL/GenBank/DDBJ databases">
        <authorList>
            <person name="Sedaghatjoo S."/>
        </authorList>
    </citation>
    <scope>NUCLEOTIDE SEQUENCE [LARGE SCALE GENOMIC DNA]</scope>
    <source>
        <strain evidence="5 6">LLFL</strain>
    </source>
</reference>
<gene>
    <name evidence="5" type="ORF">JKILLFL_G6566</name>
</gene>
<dbReference type="PANTHER" id="PTHR14087">
    <property type="entry name" value="THYMOCYTE NUCLEAR PROTEIN 1"/>
    <property type="match status" value="1"/>
</dbReference>
<keyword evidence="6" id="KW-1185">Reference proteome</keyword>
<dbReference type="InterPro" id="IPR015947">
    <property type="entry name" value="PUA-like_sf"/>
</dbReference>
<dbReference type="InterPro" id="IPR002740">
    <property type="entry name" value="EVE_domain"/>
</dbReference>
<dbReference type="FunFam" id="3.10.590.10:FF:000006">
    <property type="entry name" value="Chromosome 7, whole genome shotgun sequence"/>
    <property type="match status" value="1"/>
</dbReference>
<dbReference type="EMBL" id="CAJHJF010001679">
    <property type="protein sequence ID" value="CAD6920672.1"/>
    <property type="molecule type" value="Genomic_DNA"/>
</dbReference>
<feature type="compositionally biased region" description="Basic and acidic residues" evidence="3">
    <location>
        <begin position="240"/>
        <end position="255"/>
    </location>
</feature>
<dbReference type="SUPFAM" id="SSF88697">
    <property type="entry name" value="PUA domain-like"/>
    <property type="match status" value="1"/>
</dbReference>
<dbReference type="InterPro" id="IPR047197">
    <property type="entry name" value="THYN1-like_EVE"/>
</dbReference>
<dbReference type="PANTHER" id="PTHR14087:SF7">
    <property type="entry name" value="THYMOCYTE NUCLEAR PROTEIN 1"/>
    <property type="match status" value="1"/>
</dbReference>
<comment type="caution">
    <text evidence="5">The sequence shown here is derived from an EMBL/GenBank/DDBJ whole genome shotgun (WGS) entry which is preliminary data.</text>
</comment>
<dbReference type="InterPro" id="IPR052181">
    <property type="entry name" value="5hmC_binding"/>
</dbReference>
<evidence type="ECO:0000256" key="1">
    <source>
        <dbReference type="ARBA" id="ARBA00004123"/>
    </source>
</evidence>
<dbReference type="GO" id="GO:0005634">
    <property type="term" value="C:nucleus"/>
    <property type="evidence" value="ECO:0007669"/>
    <property type="project" value="UniProtKB-SubCell"/>
</dbReference>
<feature type="region of interest" description="Disordered" evidence="3">
    <location>
        <begin position="194"/>
        <end position="289"/>
    </location>
</feature>
<dbReference type="OrthoDB" id="41445at2759"/>
<accession>A0A9N8LIS2</accession>
<evidence type="ECO:0000313" key="6">
    <source>
        <dbReference type="Proteomes" id="UP000836404"/>
    </source>
</evidence>
<dbReference type="AlphaFoldDB" id="A0A9N8LIS2"/>
<dbReference type="Proteomes" id="UP000836404">
    <property type="component" value="Unassembled WGS sequence"/>
</dbReference>
<evidence type="ECO:0000259" key="4">
    <source>
        <dbReference type="Pfam" id="PF01878"/>
    </source>
</evidence>
<evidence type="ECO:0000256" key="3">
    <source>
        <dbReference type="SAM" id="MobiDB-lite"/>
    </source>
</evidence>
<dbReference type="Pfam" id="PF01878">
    <property type="entry name" value="EVE"/>
    <property type="match status" value="1"/>
</dbReference>
<protein>
    <recommendedName>
        <fullName evidence="4">EVE domain-containing protein</fullName>
    </recommendedName>
</protein>
<evidence type="ECO:0000313" key="5">
    <source>
        <dbReference type="EMBL" id="CAD6920672.1"/>
    </source>
</evidence>
<comment type="subcellular location">
    <subcellularLocation>
        <location evidence="1">Nucleus</location>
    </subcellularLocation>
</comment>
<proteinExistence type="predicted"/>
<sequence length="289" mass="31808">MAPETQYWLMKAEPETCLEKGIDVALILVKVDHFEKLKTTTWDGVRNPEAKTIMKEKMKLGDQVLFYHSNCALPGVAALAEVSKEGYPDHTAWDPSHPYFDPKTDKANPKWFMVDCTFKSRLAHFVSLALLQHIASSSITSEQKEQIHFLTSEHIKAIGGMPLMKRGRLSVQPVPSLAYEAVVLLGTKGGFSEWPGKWNKSGSKGKRKATSIDKTETASENAPSEVEPKVKASRRSGAKGSKEAEAVEEKKEPGSKGKATSAKKAKEESIPPPAGRRSARLQHKIDGTN</sequence>